<feature type="transmembrane region" description="Helical" evidence="9">
    <location>
        <begin position="12"/>
        <end position="29"/>
    </location>
</feature>
<dbReference type="OrthoDB" id="4045at2"/>
<feature type="transmembrane region" description="Helical" evidence="9">
    <location>
        <begin position="159"/>
        <end position="180"/>
    </location>
</feature>
<comment type="similarity">
    <text evidence="8">Belongs to the exbB/tolQ family.</text>
</comment>
<comment type="caution">
    <text evidence="11">The sequence shown here is derived from an EMBL/GenBank/DDBJ whole genome shotgun (WGS) entry which is preliminary data.</text>
</comment>
<evidence type="ECO:0000256" key="9">
    <source>
        <dbReference type="SAM" id="Phobius"/>
    </source>
</evidence>
<evidence type="ECO:0000313" key="11">
    <source>
        <dbReference type="EMBL" id="KGA93551.1"/>
    </source>
</evidence>
<keyword evidence="3" id="KW-1003">Cell membrane</keyword>
<evidence type="ECO:0000256" key="3">
    <source>
        <dbReference type="ARBA" id="ARBA00022475"/>
    </source>
</evidence>
<keyword evidence="6 9" id="KW-1133">Transmembrane helix</keyword>
<evidence type="ECO:0000256" key="7">
    <source>
        <dbReference type="ARBA" id="ARBA00023136"/>
    </source>
</evidence>
<dbReference type="PATRIC" id="fig|178606.4.peg.1763"/>
<evidence type="ECO:0000256" key="4">
    <source>
        <dbReference type="ARBA" id="ARBA00022692"/>
    </source>
</evidence>
<evidence type="ECO:0000256" key="6">
    <source>
        <dbReference type="ARBA" id="ARBA00022989"/>
    </source>
</evidence>
<dbReference type="PANTHER" id="PTHR30625:SF15">
    <property type="entry name" value="BIOPOLYMER TRANSPORT PROTEIN EXBB"/>
    <property type="match status" value="1"/>
</dbReference>
<feature type="transmembrane region" description="Helical" evidence="9">
    <location>
        <begin position="113"/>
        <end position="139"/>
    </location>
</feature>
<dbReference type="Pfam" id="PF01618">
    <property type="entry name" value="MotA_ExbB"/>
    <property type="match status" value="1"/>
</dbReference>
<keyword evidence="5 8" id="KW-0653">Protein transport</keyword>
<sequence length="230" mass="25450">MSLWNYLMKGGPVMYVLLPLSAISLTIMIEKMLFLRKENATSIRLMNTLRDSMSPRKELSELQTAFSDSSGSSFFPDRIFPLLLDRNLSDAQMGSMLETETLLYEKRLKEKMWILDTTVTMAPLLGLLGTIIGIISSFHVMSVSGLGKPAQITGGVAEALIATATGLVIAIVSLFFYNFLNAIIREIRVTLESSIRLLVQMRTWGPPLPVRGGVADDITLLEYRPGSAFP</sequence>
<dbReference type="InterPro" id="IPR002898">
    <property type="entry name" value="MotA_ExbB_proton_chnl"/>
</dbReference>
<evidence type="ECO:0000256" key="8">
    <source>
        <dbReference type="RuleBase" id="RU004057"/>
    </source>
</evidence>
<accession>A0A094YK49</accession>
<dbReference type="EMBL" id="JPGK01000006">
    <property type="protein sequence ID" value="KGA93551.1"/>
    <property type="molecule type" value="Genomic_DNA"/>
</dbReference>
<evidence type="ECO:0000256" key="1">
    <source>
        <dbReference type="ARBA" id="ARBA00004651"/>
    </source>
</evidence>
<dbReference type="PANTHER" id="PTHR30625">
    <property type="entry name" value="PROTEIN TOLQ"/>
    <property type="match status" value="1"/>
</dbReference>
<dbReference type="GO" id="GO:0017038">
    <property type="term" value="P:protein import"/>
    <property type="evidence" value="ECO:0007669"/>
    <property type="project" value="TreeGrafter"/>
</dbReference>
<proteinExistence type="inferred from homology"/>
<dbReference type="AlphaFoldDB" id="A0A094YK49"/>
<dbReference type="GO" id="GO:0005886">
    <property type="term" value="C:plasma membrane"/>
    <property type="evidence" value="ECO:0007669"/>
    <property type="project" value="UniProtKB-SubCell"/>
</dbReference>
<keyword evidence="7 9" id="KW-0472">Membrane</keyword>
<evidence type="ECO:0000256" key="5">
    <source>
        <dbReference type="ARBA" id="ARBA00022927"/>
    </source>
</evidence>
<evidence type="ECO:0000256" key="2">
    <source>
        <dbReference type="ARBA" id="ARBA00022448"/>
    </source>
</evidence>
<feature type="domain" description="MotA/TolQ/ExbB proton channel" evidence="10">
    <location>
        <begin position="85"/>
        <end position="191"/>
    </location>
</feature>
<protein>
    <submittedName>
        <fullName evidence="11">MotA/TolQ/ExbB proton channel family protein</fullName>
    </submittedName>
</protein>
<dbReference type="Proteomes" id="UP000029452">
    <property type="component" value="Unassembled WGS sequence"/>
</dbReference>
<comment type="subcellular location">
    <subcellularLocation>
        <location evidence="1">Cell membrane</location>
        <topology evidence="1">Multi-pass membrane protein</topology>
    </subcellularLocation>
    <subcellularLocation>
        <location evidence="8">Membrane</location>
        <topology evidence="8">Multi-pass membrane protein</topology>
    </subcellularLocation>
</comment>
<keyword evidence="4 9" id="KW-0812">Transmembrane</keyword>
<reference evidence="11 12" key="1">
    <citation type="submission" date="2014-06" db="EMBL/GenBank/DDBJ databases">
        <title>Draft genome sequence of iron oxidizing acidophile Leptospirillum ferriphilum DSM14647.</title>
        <authorList>
            <person name="Cardenas J.P."/>
            <person name="Lazcano M."/>
            <person name="Ossandon F.J."/>
            <person name="Corbett M."/>
            <person name="Holmes D.S."/>
            <person name="Watkin E."/>
        </authorList>
    </citation>
    <scope>NUCLEOTIDE SEQUENCE [LARGE SCALE GENOMIC DNA]</scope>
    <source>
        <strain evidence="11 12">DSM 14647</strain>
    </source>
</reference>
<dbReference type="InterPro" id="IPR050790">
    <property type="entry name" value="ExbB/TolQ_transport"/>
</dbReference>
<gene>
    <name evidence="11" type="ORF">LptCag_0164</name>
</gene>
<evidence type="ECO:0000313" key="12">
    <source>
        <dbReference type="Proteomes" id="UP000029452"/>
    </source>
</evidence>
<organism evidence="11 12">
    <name type="scientific">Leptospirillum ferriphilum</name>
    <dbReference type="NCBI Taxonomy" id="178606"/>
    <lineage>
        <taxon>Bacteria</taxon>
        <taxon>Pseudomonadati</taxon>
        <taxon>Nitrospirota</taxon>
        <taxon>Nitrospiria</taxon>
        <taxon>Nitrospirales</taxon>
        <taxon>Nitrospiraceae</taxon>
        <taxon>Leptospirillum</taxon>
    </lineage>
</organism>
<dbReference type="RefSeq" id="WP_052157907.1">
    <property type="nucleotide sequence ID" value="NZ_JPGK01000006.1"/>
</dbReference>
<name>A0A094YK49_9BACT</name>
<keyword evidence="2 8" id="KW-0813">Transport</keyword>
<evidence type="ECO:0000259" key="10">
    <source>
        <dbReference type="Pfam" id="PF01618"/>
    </source>
</evidence>